<evidence type="ECO:0000313" key="3">
    <source>
        <dbReference type="Proteomes" id="UP000176204"/>
    </source>
</evidence>
<feature type="region of interest" description="Disordered" evidence="1">
    <location>
        <begin position="1"/>
        <end position="24"/>
    </location>
</feature>
<dbReference type="AlphaFoldDB" id="A0A1H6KXK2"/>
<sequence length="37" mass="4339">MMIRYQGITETKHSTPDEVDKAKTRPKPGFCVKWYPV</sequence>
<proteinExistence type="predicted"/>
<evidence type="ECO:0000256" key="1">
    <source>
        <dbReference type="SAM" id="MobiDB-lite"/>
    </source>
</evidence>
<dbReference type="STRING" id="1679444.PYTT_0555"/>
<name>A0A1H6KXK2_9BACT</name>
<dbReference type="KEGG" id="agl:PYTT_0555"/>
<keyword evidence="3" id="KW-1185">Reference proteome</keyword>
<protein>
    <submittedName>
        <fullName evidence="2">Uncharacterized protein</fullName>
    </submittedName>
</protein>
<evidence type="ECO:0000313" key="2">
    <source>
        <dbReference type="EMBL" id="SEH76485.1"/>
    </source>
</evidence>
<dbReference type="Proteomes" id="UP000176204">
    <property type="component" value="Chromosome I"/>
</dbReference>
<organism evidence="2 3">
    <name type="scientific">Akkermansia glycaniphila</name>
    <dbReference type="NCBI Taxonomy" id="1679444"/>
    <lineage>
        <taxon>Bacteria</taxon>
        <taxon>Pseudomonadati</taxon>
        <taxon>Verrucomicrobiota</taxon>
        <taxon>Verrucomicrobiia</taxon>
        <taxon>Verrucomicrobiales</taxon>
        <taxon>Akkermansiaceae</taxon>
        <taxon>Akkermansia</taxon>
    </lineage>
</organism>
<dbReference type="EMBL" id="LT629973">
    <property type="protein sequence ID" value="SEH76485.1"/>
    <property type="molecule type" value="Genomic_DNA"/>
</dbReference>
<feature type="compositionally biased region" description="Basic and acidic residues" evidence="1">
    <location>
        <begin position="10"/>
        <end position="23"/>
    </location>
</feature>
<reference evidence="3" key="1">
    <citation type="submission" date="2016-09" db="EMBL/GenBank/DDBJ databases">
        <authorList>
            <person name="Koehorst J."/>
        </authorList>
    </citation>
    <scope>NUCLEOTIDE SEQUENCE [LARGE SCALE GENOMIC DNA]</scope>
</reference>
<accession>A0A1H6KXK2</accession>
<gene>
    <name evidence="2" type="ORF">PYTT_0555</name>
</gene>